<keyword evidence="9" id="KW-1185">Reference proteome</keyword>
<dbReference type="InterPro" id="IPR015865">
    <property type="entry name" value="Riboflavin_kinase_bac/euk"/>
</dbReference>
<evidence type="ECO:0000256" key="7">
    <source>
        <dbReference type="ARBA" id="ARBA00022840"/>
    </source>
</evidence>
<comment type="pathway">
    <text evidence="1">Cofactor biosynthesis; FMN biosynthesis; FMN from riboflavin (ATP route): step 1/1.</text>
</comment>
<keyword evidence="4" id="KW-0288">FMN</keyword>
<evidence type="ECO:0000256" key="4">
    <source>
        <dbReference type="ARBA" id="ARBA00022643"/>
    </source>
</evidence>
<dbReference type="SUPFAM" id="SSF82114">
    <property type="entry name" value="Riboflavin kinase-like"/>
    <property type="match status" value="1"/>
</dbReference>
<dbReference type="UniPathway" id="UPA00276">
    <property type="reaction ID" value="UER00406"/>
</dbReference>
<dbReference type="Pfam" id="PF01687">
    <property type="entry name" value="Flavokinase"/>
    <property type="match status" value="1"/>
</dbReference>
<evidence type="ECO:0000256" key="5">
    <source>
        <dbReference type="ARBA" id="ARBA00022679"/>
    </source>
</evidence>
<reference evidence="10" key="1">
    <citation type="submission" date="2017-02" db="UniProtKB">
        <authorList>
            <consortium name="WormBaseParasite"/>
        </authorList>
    </citation>
    <scope>IDENTIFICATION</scope>
</reference>
<dbReference type="InterPro" id="IPR023465">
    <property type="entry name" value="Riboflavin_kinase_dom_sf"/>
</dbReference>
<keyword evidence="7" id="KW-0067">ATP-binding</keyword>
<feature type="domain" description="Riboflavin kinase" evidence="8">
    <location>
        <begin position="5"/>
        <end position="135"/>
    </location>
</feature>
<evidence type="ECO:0000256" key="3">
    <source>
        <dbReference type="ARBA" id="ARBA00022630"/>
    </source>
</evidence>
<evidence type="ECO:0000313" key="9">
    <source>
        <dbReference type="Proteomes" id="UP000038045"/>
    </source>
</evidence>
<dbReference type="PANTHER" id="PTHR22749">
    <property type="entry name" value="RIBOFLAVIN KINASE/FMN ADENYLYLTRANSFERASE"/>
    <property type="match status" value="1"/>
</dbReference>
<dbReference type="PANTHER" id="PTHR22749:SF6">
    <property type="entry name" value="RIBOFLAVIN KINASE"/>
    <property type="match status" value="1"/>
</dbReference>
<sequence length="149" mass="16818">MTTSKFDLPVYFKGTVVHGHGRGGKRLNCPTANLSPETIKQLPHNFPNGVYCGLAKVNDDDLLPMVMSYGDNPYFKDVEKTLEVHILHQYPSDFYSAKLACVVLYHIRPMSSFSTVEELIMAIEGDKTFACKILSNVNLDKYRSHSIFK</sequence>
<dbReference type="GO" id="GO:0009231">
    <property type="term" value="P:riboflavin biosynthetic process"/>
    <property type="evidence" value="ECO:0007669"/>
    <property type="project" value="InterPro"/>
</dbReference>
<dbReference type="GO" id="GO:0008531">
    <property type="term" value="F:riboflavin kinase activity"/>
    <property type="evidence" value="ECO:0007669"/>
    <property type="project" value="UniProtKB-EC"/>
</dbReference>
<dbReference type="SMART" id="SM00904">
    <property type="entry name" value="Flavokinase"/>
    <property type="match status" value="1"/>
</dbReference>
<evidence type="ECO:0000313" key="10">
    <source>
        <dbReference type="WBParaSite" id="PTRK_0000039200.1"/>
    </source>
</evidence>
<evidence type="ECO:0000259" key="8">
    <source>
        <dbReference type="SMART" id="SM00904"/>
    </source>
</evidence>
<evidence type="ECO:0000256" key="2">
    <source>
        <dbReference type="ARBA" id="ARBA00012105"/>
    </source>
</evidence>
<dbReference type="STRING" id="131310.A0A0N4Z114"/>
<dbReference type="Gene3D" id="2.40.30.30">
    <property type="entry name" value="Riboflavin kinase-like"/>
    <property type="match status" value="1"/>
</dbReference>
<dbReference type="AlphaFoldDB" id="A0A0N4Z114"/>
<evidence type="ECO:0000256" key="6">
    <source>
        <dbReference type="ARBA" id="ARBA00022741"/>
    </source>
</evidence>
<keyword evidence="6" id="KW-0547">Nucleotide-binding</keyword>
<dbReference type="InterPro" id="IPR023468">
    <property type="entry name" value="Riboflavin_kinase"/>
</dbReference>
<organism evidence="9 10">
    <name type="scientific">Parastrongyloides trichosuri</name>
    <name type="common">Possum-specific nematode worm</name>
    <dbReference type="NCBI Taxonomy" id="131310"/>
    <lineage>
        <taxon>Eukaryota</taxon>
        <taxon>Metazoa</taxon>
        <taxon>Ecdysozoa</taxon>
        <taxon>Nematoda</taxon>
        <taxon>Chromadorea</taxon>
        <taxon>Rhabditida</taxon>
        <taxon>Tylenchina</taxon>
        <taxon>Panagrolaimomorpha</taxon>
        <taxon>Strongyloidoidea</taxon>
        <taxon>Strongyloididae</taxon>
        <taxon>Parastrongyloides</taxon>
    </lineage>
</organism>
<evidence type="ECO:0000256" key="1">
    <source>
        <dbReference type="ARBA" id="ARBA00005201"/>
    </source>
</evidence>
<keyword evidence="3" id="KW-0285">Flavoprotein</keyword>
<keyword evidence="5" id="KW-0808">Transferase</keyword>
<proteinExistence type="predicted"/>
<dbReference type="GO" id="GO:0005524">
    <property type="term" value="F:ATP binding"/>
    <property type="evidence" value="ECO:0007669"/>
    <property type="project" value="UniProtKB-KW"/>
</dbReference>
<name>A0A0N4Z114_PARTI</name>
<dbReference type="EC" id="2.7.1.26" evidence="2"/>
<dbReference type="Proteomes" id="UP000038045">
    <property type="component" value="Unplaced"/>
</dbReference>
<protein>
    <recommendedName>
        <fullName evidence="2">riboflavin kinase</fullName>
        <ecNumber evidence="2">2.7.1.26</ecNumber>
    </recommendedName>
</protein>
<accession>A0A0N4Z114</accession>
<dbReference type="GO" id="GO:0009398">
    <property type="term" value="P:FMN biosynthetic process"/>
    <property type="evidence" value="ECO:0007669"/>
    <property type="project" value="UniProtKB-UniPathway"/>
</dbReference>
<dbReference type="WBParaSite" id="PTRK_0000039200.1">
    <property type="protein sequence ID" value="PTRK_0000039200.1"/>
    <property type="gene ID" value="PTRK_0000039200"/>
</dbReference>